<keyword evidence="1" id="KW-0812">Transmembrane</keyword>
<dbReference type="RefSeq" id="WP_343131436.1">
    <property type="nucleotide sequence ID" value="NZ_JBCITK010000001.1"/>
</dbReference>
<comment type="caution">
    <text evidence="2">The sequence shown here is derived from an EMBL/GenBank/DDBJ whole genome shotgun (WGS) entry which is preliminary data.</text>
</comment>
<gene>
    <name evidence="2" type="ORF">MKY91_16805</name>
</gene>
<evidence type="ECO:0000313" key="3">
    <source>
        <dbReference type="Proteomes" id="UP001418796"/>
    </source>
</evidence>
<feature type="transmembrane region" description="Helical" evidence="1">
    <location>
        <begin position="43"/>
        <end position="70"/>
    </location>
</feature>
<name>A0ABU9VPK8_9BACI</name>
<evidence type="ECO:0008006" key="4">
    <source>
        <dbReference type="Google" id="ProtNLM"/>
    </source>
</evidence>
<evidence type="ECO:0000313" key="2">
    <source>
        <dbReference type="EMBL" id="MEN0644816.1"/>
    </source>
</evidence>
<feature type="transmembrane region" description="Helical" evidence="1">
    <location>
        <begin position="6"/>
        <end position="23"/>
    </location>
</feature>
<keyword evidence="3" id="KW-1185">Reference proteome</keyword>
<keyword evidence="1" id="KW-1133">Transmembrane helix</keyword>
<reference evidence="2 3" key="1">
    <citation type="submission" date="2024-03" db="EMBL/GenBank/DDBJ databases">
        <title>Bacilli Hybrid Assemblies.</title>
        <authorList>
            <person name="Kovac J."/>
        </authorList>
    </citation>
    <scope>NUCLEOTIDE SEQUENCE [LARGE SCALE GENOMIC DNA]</scope>
    <source>
        <strain evidence="2 3">FSL R7-0666</strain>
    </source>
</reference>
<organism evidence="2 3">
    <name type="scientific">Alkalicoccobacillus gibsonii</name>
    <dbReference type="NCBI Taxonomy" id="79881"/>
    <lineage>
        <taxon>Bacteria</taxon>
        <taxon>Bacillati</taxon>
        <taxon>Bacillota</taxon>
        <taxon>Bacilli</taxon>
        <taxon>Bacillales</taxon>
        <taxon>Bacillaceae</taxon>
        <taxon>Alkalicoccobacillus</taxon>
    </lineage>
</organism>
<protein>
    <recommendedName>
        <fullName evidence="4">DUF4190 domain-containing protein</fullName>
    </recommendedName>
</protein>
<accession>A0ABU9VPK8</accession>
<evidence type="ECO:0000256" key="1">
    <source>
        <dbReference type="SAM" id="Phobius"/>
    </source>
</evidence>
<keyword evidence="1" id="KW-0472">Membrane</keyword>
<sequence>MVVGTLPIAILGFILSIIALKWIKDVDHPGYARIKGVTKVLAIISIILQSLMILFFVGYILLAILAFTAFTSTY</sequence>
<dbReference type="EMBL" id="JBCITK010000001">
    <property type="protein sequence ID" value="MEN0644816.1"/>
    <property type="molecule type" value="Genomic_DNA"/>
</dbReference>
<proteinExistence type="predicted"/>
<dbReference type="Proteomes" id="UP001418796">
    <property type="component" value="Unassembled WGS sequence"/>
</dbReference>